<dbReference type="Proteomes" id="UP000027265">
    <property type="component" value="Unassembled WGS sequence"/>
</dbReference>
<dbReference type="InParanoid" id="A0A067Q590"/>
<dbReference type="HOGENOM" id="CLU_763043_0_0_1"/>
<evidence type="ECO:0000313" key="2">
    <source>
        <dbReference type="EMBL" id="KDQ62149.1"/>
    </source>
</evidence>
<feature type="compositionally biased region" description="Low complexity" evidence="1">
    <location>
        <begin position="336"/>
        <end position="356"/>
    </location>
</feature>
<organism evidence="2 3">
    <name type="scientific">Jaapia argillacea MUCL 33604</name>
    <dbReference type="NCBI Taxonomy" id="933084"/>
    <lineage>
        <taxon>Eukaryota</taxon>
        <taxon>Fungi</taxon>
        <taxon>Dikarya</taxon>
        <taxon>Basidiomycota</taxon>
        <taxon>Agaricomycotina</taxon>
        <taxon>Agaricomycetes</taxon>
        <taxon>Agaricomycetidae</taxon>
        <taxon>Jaapiales</taxon>
        <taxon>Jaapiaceae</taxon>
        <taxon>Jaapia</taxon>
    </lineage>
</organism>
<feature type="region of interest" description="Disordered" evidence="1">
    <location>
        <begin position="151"/>
        <end position="205"/>
    </location>
</feature>
<gene>
    <name evidence="2" type="ORF">JAAARDRAFT_189515</name>
</gene>
<feature type="region of interest" description="Disordered" evidence="1">
    <location>
        <begin position="336"/>
        <end position="363"/>
    </location>
</feature>
<proteinExistence type="predicted"/>
<protein>
    <submittedName>
        <fullName evidence="2">Uncharacterized protein</fullName>
    </submittedName>
</protein>
<name>A0A067Q590_9AGAM</name>
<evidence type="ECO:0000256" key="1">
    <source>
        <dbReference type="SAM" id="MobiDB-lite"/>
    </source>
</evidence>
<sequence length="363" mass="38060">MSGKPTVPTAARSVSTLVAKFERRANKSKRMINTNTNSKPTSSAPVVIIPIRTFKTAPVVSIPQTAVQHIPTHFFSSLTVGASPIIQSRGVRSLVPRSITPPPTPRHIRIVGVETPKSQVGSLGLVSRHNASRKLGTVLRLKMEETDGEGVLDKKAGKGGKSTLIGNVGDVDERDAEDLIIPKLSLDDSPPPPSPTPSTSSTYSSTSTFVASPLLTPKSKSLDTPGYPATVYDDIFLSPKSPPSSSPAGIRKLPNHRLSQTFTPIRNIIKPILPSTLERGYMKKTSASVSKGVVENVGDGVGKKGSSVVKMAMGFRKGGVESREVSAAGKVNVGKKGTTAGTQGSTAGKKTTAIGKKVGGGWK</sequence>
<keyword evidence="3" id="KW-1185">Reference proteome</keyword>
<dbReference type="AlphaFoldDB" id="A0A067Q590"/>
<accession>A0A067Q590</accession>
<reference evidence="3" key="1">
    <citation type="journal article" date="2014" name="Proc. Natl. Acad. Sci. U.S.A.">
        <title>Extensive sampling of basidiomycete genomes demonstrates inadequacy of the white-rot/brown-rot paradigm for wood decay fungi.</title>
        <authorList>
            <person name="Riley R."/>
            <person name="Salamov A.A."/>
            <person name="Brown D.W."/>
            <person name="Nagy L.G."/>
            <person name="Floudas D."/>
            <person name="Held B.W."/>
            <person name="Levasseur A."/>
            <person name="Lombard V."/>
            <person name="Morin E."/>
            <person name="Otillar R."/>
            <person name="Lindquist E.A."/>
            <person name="Sun H."/>
            <person name="LaButti K.M."/>
            <person name="Schmutz J."/>
            <person name="Jabbour D."/>
            <person name="Luo H."/>
            <person name="Baker S.E."/>
            <person name="Pisabarro A.G."/>
            <person name="Walton J.D."/>
            <person name="Blanchette R.A."/>
            <person name="Henrissat B."/>
            <person name="Martin F."/>
            <person name="Cullen D."/>
            <person name="Hibbett D.S."/>
            <person name="Grigoriev I.V."/>
        </authorList>
    </citation>
    <scope>NUCLEOTIDE SEQUENCE [LARGE SCALE GENOMIC DNA]</scope>
    <source>
        <strain evidence="3">MUCL 33604</strain>
    </source>
</reference>
<evidence type="ECO:0000313" key="3">
    <source>
        <dbReference type="Proteomes" id="UP000027265"/>
    </source>
</evidence>
<dbReference type="EMBL" id="KL197711">
    <property type="protein sequence ID" value="KDQ62149.1"/>
    <property type="molecule type" value="Genomic_DNA"/>
</dbReference>